<feature type="transmembrane region" description="Helical" evidence="8">
    <location>
        <begin position="176"/>
        <end position="198"/>
    </location>
</feature>
<keyword evidence="11" id="KW-1185">Reference proteome</keyword>
<evidence type="ECO:0000313" key="11">
    <source>
        <dbReference type="Proteomes" id="UP000036771"/>
    </source>
</evidence>
<organism evidence="10 11">
    <name type="scientific">Caedimonas varicaedens</name>
    <dbReference type="NCBI Taxonomy" id="1629334"/>
    <lineage>
        <taxon>Bacteria</taxon>
        <taxon>Pseudomonadati</taxon>
        <taxon>Pseudomonadota</taxon>
        <taxon>Alphaproteobacteria</taxon>
        <taxon>Holosporales</taxon>
        <taxon>Caedimonadaceae</taxon>
        <taxon>Caedimonas</taxon>
    </lineage>
</organism>
<keyword evidence="4" id="KW-1003">Cell membrane</keyword>
<proteinExistence type="inferred from homology"/>
<dbReference type="CDD" id="cd06261">
    <property type="entry name" value="TM_PBP2"/>
    <property type="match status" value="1"/>
</dbReference>
<feature type="transmembrane region" description="Helical" evidence="8">
    <location>
        <begin position="125"/>
        <end position="146"/>
    </location>
</feature>
<accession>A0A0K8MEA5</accession>
<evidence type="ECO:0000256" key="4">
    <source>
        <dbReference type="ARBA" id="ARBA00022475"/>
    </source>
</evidence>
<comment type="similarity">
    <text evidence="2">Belongs to the binding-protein-dependent transport system permease family. CysTW subfamily.</text>
</comment>
<feature type="transmembrane region" description="Helical" evidence="8">
    <location>
        <begin position="94"/>
        <end position="113"/>
    </location>
</feature>
<feature type="transmembrane region" description="Helical" evidence="8">
    <location>
        <begin position="275"/>
        <end position="296"/>
    </location>
</feature>
<evidence type="ECO:0000313" key="10">
    <source>
        <dbReference type="EMBL" id="GAO98870.1"/>
    </source>
</evidence>
<keyword evidence="3 8" id="KW-0813">Transport</keyword>
<evidence type="ECO:0000256" key="8">
    <source>
        <dbReference type="RuleBase" id="RU363032"/>
    </source>
</evidence>
<name>A0A0K8MEA5_9PROT</name>
<dbReference type="STRING" id="1629334.Cva_01540"/>
<evidence type="ECO:0000256" key="2">
    <source>
        <dbReference type="ARBA" id="ARBA00007069"/>
    </source>
</evidence>
<evidence type="ECO:0000256" key="5">
    <source>
        <dbReference type="ARBA" id="ARBA00022692"/>
    </source>
</evidence>
<keyword evidence="7 8" id="KW-0472">Membrane</keyword>
<gene>
    <name evidence="10" type="primary">potH</name>
    <name evidence="10" type="ORF">Cva_01540</name>
</gene>
<comment type="subcellular location">
    <subcellularLocation>
        <location evidence="1 8">Cell membrane</location>
        <topology evidence="1 8">Multi-pass membrane protein</topology>
    </subcellularLocation>
</comment>
<keyword evidence="6 8" id="KW-1133">Transmembrane helix</keyword>
<feature type="domain" description="ABC transmembrane type-1" evidence="9">
    <location>
        <begin position="90"/>
        <end position="296"/>
    </location>
</feature>
<dbReference type="GO" id="GO:0055085">
    <property type="term" value="P:transmembrane transport"/>
    <property type="evidence" value="ECO:0007669"/>
    <property type="project" value="InterPro"/>
</dbReference>
<keyword evidence="5 8" id="KW-0812">Transmembrane</keyword>
<dbReference type="OrthoDB" id="7915284at2"/>
<dbReference type="InterPro" id="IPR035906">
    <property type="entry name" value="MetI-like_sf"/>
</dbReference>
<dbReference type="Pfam" id="PF00528">
    <property type="entry name" value="BPD_transp_1"/>
    <property type="match status" value="1"/>
</dbReference>
<evidence type="ECO:0000256" key="7">
    <source>
        <dbReference type="ARBA" id="ARBA00023136"/>
    </source>
</evidence>
<evidence type="ECO:0000259" key="9">
    <source>
        <dbReference type="PROSITE" id="PS50928"/>
    </source>
</evidence>
<dbReference type="EMBL" id="BBVC01000099">
    <property type="protein sequence ID" value="GAO98870.1"/>
    <property type="molecule type" value="Genomic_DNA"/>
</dbReference>
<evidence type="ECO:0000256" key="1">
    <source>
        <dbReference type="ARBA" id="ARBA00004651"/>
    </source>
</evidence>
<reference evidence="10 11" key="1">
    <citation type="submission" date="2015-03" db="EMBL/GenBank/DDBJ databases">
        <title>Caedibacter varicaedens, whole genome shotgun sequence.</title>
        <authorList>
            <person name="Suzuki H."/>
            <person name="Dapper A.L."/>
            <person name="Gibson A.K."/>
            <person name="Jackson C."/>
            <person name="Lee H."/>
            <person name="Pejaver V.R."/>
            <person name="Doak T."/>
            <person name="Lynch M."/>
        </authorList>
    </citation>
    <scope>NUCLEOTIDE SEQUENCE [LARGE SCALE GENOMIC DNA]</scope>
</reference>
<feature type="transmembrane region" description="Helical" evidence="8">
    <location>
        <begin position="21"/>
        <end position="46"/>
    </location>
</feature>
<dbReference type="SUPFAM" id="SSF161098">
    <property type="entry name" value="MetI-like"/>
    <property type="match status" value="1"/>
</dbReference>
<evidence type="ECO:0000256" key="3">
    <source>
        <dbReference type="ARBA" id="ARBA00022448"/>
    </source>
</evidence>
<dbReference type="PANTHER" id="PTHR42929">
    <property type="entry name" value="INNER MEMBRANE ABC TRANSPORTER PERMEASE PROTEIN YDCU-RELATED-RELATED"/>
    <property type="match status" value="1"/>
</dbReference>
<dbReference type="InterPro" id="IPR000515">
    <property type="entry name" value="MetI-like"/>
</dbReference>
<dbReference type="AlphaFoldDB" id="A0A0K8MEA5"/>
<dbReference type="PANTHER" id="PTHR42929:SF3">
    <property type="entry name" value="PUTRESCINE TRANSPORT SYSTEM PERMEASE PROTEIN POTH"/>
    <property type="match status" value="1"/>
</dbReference>
<evidence type="ECO:0000256" key="6">
    <source>
        <dbReference type="ARBA" id="ARBA00022989"/>
    </source>
</evidence>
<feature type="transmembrane region" description="Helical" evidence="8">
    <location>
        <begin position="219"/>
        <end position="244"/>
    </location>
</feature>
<dbReference type="Gene3D" id="1.10.3720.10">
    <property type="entry name" value="MetI-like"/>
    <property type="match status" value="1"/>
</dbReference>
<sequence>MNLFTQLFKKIRLDNFFGRALVIALPYGWHILFFLVPFMIVLGLSFSEGILSSPPYTPLYTWVDESFLQIRLNFANYLTLFEDDFYFGAYIESLKISAISTFFCLIVAYPMAYGIARASPRQRTLLLMLVILPFWTSFLIRVYSWIGLLSNQGLLNSFLLYLGIIKQPLSLLNTHFAVILGIVYSYLPFMIFPLYATLQKMDPQILEAASDLGCKPVRTFFTITVPLSMRGAIAGSMLVFIPAVGEFVIPELLGGSDTLMIGKVLWIEFFTHRDWPMASALAVALLTFLVLPIIAFQKLIIREEEGI</sequence>
<dbReference type="Proteomes" id="UP000036771">
    <property type="component" value="Unassembled WGS sequence"/>
</dbReference>
<dbReference type="PROSITE" id="PS50928">
    <property type="entry name" value="ABC_TM1"/>
    <property type="match status" value="1"/>
</dbReference>
<protein>
    <submittedName>
        <fullName evidence="10">Putrescine transport system permease protein PotH</fullName>
    </submittedName>
</protein>
<comment type="caution">
    <text evidence="10">The sequence shown here is derived from an EMBL/GenBank/DDBJ whole genome shotgun (WGS) entry which is preliminary data.</text>
</comment>
<dbReference type="GO" id="GO:0005886">
    <property type="term" value="C:plasma membrane"/>
    <property type="evidence" value="ECO:0007669"/>
    <property type="project" value="UniProtKB-SubCell"/>
</dbReference>